<dbReference type="InterPro" id="IPR016135">
    <property type="entry name" value="UBQ-conjugating_enzyme/RWD"/>
</dbReference>
<dbReference type="InterPro" id="IPR000608">
    <property type="entry name" value="UBC"/>
</dbReference>
<dbReference type="SMART" id="SM00212">
    <property type="entry name" value="UBCc"/>
    <property type="match status" value="1"/>
</dbReference>
<evidence type="ECO:0000256" key="1">
    <source>
        <dbReference type="SAM" id="MobiDB-lite"/>
    </source>
</evidence>
<dbReference type="CDD" id="cd23794">
    <property type="entry name" value="UBCc_UBE2F_UBE2M"/>
    <property type="match status" value="1"/>
</dbReference>
<comment type="caution">
    <text evidence="3">The sequence shown here is derived from an EMBL/GenBank/DDBJ whole genome shotgun (WGS) entry which is preliminary data.</text>
</comment>
<evidence type="ECO:0000313" key="4">
    <source>
        <dbReference type="Proteomes" id="UP001186944"/>
    </source>
</evidence>
<dbReference type="AlphaFoldDB" id="A0AA88YID4"/>
<keyword evidence="4" id="KW-1185">Reference proteome</keyword>
<accession>A0AA88YID4</accession>
<proteinExistence type="predicted"/>
<feature type="compositionally biased region" description="Polar residues" evidence="1">
    <location>
        <begin position="306"/>
        <end position="323"/>
    </location>
</feature>
<name>A0AA88YID4_PINIB</name>
<dbReference type="EMBL" id="VSWD01000006">
    <property type="protein sequence ID" value="KAK3099988.1"/>
    <property type="molecule type" value="Genomic_DNA"/>
</dbReference>
<dbReference type="PROSITE" id="PS50127">
    <property type="entry name" value="UBC_2"/>
    <property type="match status" value="1"/>
</dbReference>
<sequence>MGSSRILFKDFYKFQKEIKSVSDGQAKILECEDDNFEVFMMEITPNDGYYKGGKFKFKVDVSQGNWPIDPPVVICMTDIYHPNIDTEFDYDSNDTSNICVNLLDLDWCKDCSFDDCLQAILFLFYEPNFDDPLSPLCVNDNEFEEFVKISLEGGDIEGRVYETNYGWAQNMAAKSKVHVHVDEVDTGPKSTVQNEDSTETKPENVDTMATANDMDGGPRNSIYSTVDAEDSTASKCDNFVTEESTLHKCDKGISESENTKSLTTIADTEFEYWKGSTVFPDNTTENQIDQLTERPDANVLEHEDSNSNAELNSTVEQQNSTDMSHNESREHGHFTMESNPIGHTSNLECSTFSPRADLFMTKRENDVLENLADLWKTSVDNLSLNVSMNDHHGILRYKNSTTRKYRVFTPRNMILLTVRFKALCNWIKELVTSRT</sequence>
<dbReference type="Pfam" id="PF00179">
    <property type="entry name" value="UQ_con"/>
    <property type="match status" value="1"/>
</dbReference>
<feature type="domain" description="UBC core" evidence="2">
    <location>
        <begin position="2"/>
        <end position="169"/>
    </location>
</feature>
<organism evidence="3 4">
    <name type="scientific">Pinctada imbricata</name>
    <name type="common">Atlantic pearl-oyster</name>
    <name type="synonym">Pinctada martensii</name>
    <dbReference type="NCBI Taxonomy" id="66713"/>
    <lineage>
        <taxon>Eukaryota</taxon>
        <taxon>Metazoa</taxon>
        <taxon>Spiralia</taxon>
        <taxon>Lophotrochozoa</taxon>
        <taxon>Mollusca</taxon>
        <taxon>Bivalvia</taxon>
        <taxon>Autobranchia</taxon>
        <taxon>Pteriomorphia</taxon>
        <taxon>Pterioida</taxon>
        <taxon>Pterioidea</taxon>
        <taxon>Pteriidae</taxon>
        <taxon>Pinctada</taxon>
    </lineage>
</organism>
<gene>
    <name evidence="3" type="ORF">FSP39_013090</name>
</gene>
<evidence type="ECO:0000259" key="2">
    <source>
        <dbReference type="PROSITE" id="PS50127"/>
    </source>
</evidence>
<protein>
    <recommendedName>
        <fullName evidence="2">UBC core domain-containing protein</fullName>
    </recommendedName>
</protein>
<dbReference type="Gene3D" id="3.10.110.10">
    <property type="entry name" value="Ubiquitin Conjugating Enzyme"/>
    <property type="match status" value="1"/>
</dbReference>
<evidence type="ECO:0000313" key="3">
    <source>
        <dbReference type="EMBL" id="KAK3099988.1"/>
    </source>
</evidence>
<dbReference type="SUPFAM" id="SSF54495">
    <property type="entry name" value="UBC-like"/>
    <property type="match status" value="1"/>
</dbReference>
<reference evidence="3" key="1">
    <citation type="submission" date="2019-08" db="EMBL/GenBank/DDBJ databases">
        <title>The improved chromosome-level genome for the pearl oyster Pinctada fucata martensii using PacBio sequencing and Hi-C.</title>
        <authorList>
            <person name="Zheng Z."/>
        </authorList>
    </citation>
    <scope>NUCLEOTIDE SEQUENCE</scope>
    <source>
        <strain evidence="3">ZZ-2019</strain>
        <tissue evidence="3">Adductor muscle</tissue>
    </source>
</reference>
<dbReference type="Proteomes" id="UP001186944">
    <property type="component" value="Unassembled WGS sequence"/>
</dbReference>
<dbReference type="PANTHER" id="PTHR24068">
    <property type="entry name" value="UBIQUITIN-CONJUGATING ENZYME E2"/>
    <property type="match status" value="1"/>
</dbReference>
<feature type="region of interest" description="Disordered" evidence="1">
    <location>
        <begin position="303"/>
        <end position="330"/>
    </location>
</feature>